<dbReference type="Pfam" id="PF04940">
    <property type="entry name" value="BLUF"/>
    <property type="match status" value="1"/>
</dbReference>
<reference evidence="2 3" key="1">
    <citation type="submission" date="2018-03" db="EMBL/GenBank/DDBJ databases">
        <title>Cereibacter changlensis.</title>
        <authorList>
            <person name="Meyer T.E."/>
            <person name="Miller S."/>
            <person name="Lodha T."/>
            <person name="Gandham S."/>
            <person name="Chintalapati S."/>
            <person name="Chintalapati V.R."/>
        </authorList>
    </citation>
    <scope>NUCLEOTIDE SEQUENCE [LARGE SCALE GENOMIC DNA]</scope>
    <source>
        <strain evidence="2 3">JA139</strain>
    </source>
</reference>
<dbReference type="Proteomes" id="UP000241010">
    <property type="component" value="Unassembled WGS sequence"/>
</dbReference>
<keyword evidence="3" id="KW-1185">Reference proteome</keyword>
<dbReference type="InterPro" id="IPR007024">
    <property type="entry name" value="BLUF_domain"/>
</dbReference>
<organism evidence="2 3">
    <name type="scientific">Cereibacter changlensis JA139</name>
    <dbReference type="NCBI Taxonomy" id="1188249"/>
    <lineage>
        <taxon>Bacteria</taxon>
        <taxon>Pseudomonadati</taxon>
        <taxon>Pseudomonadota</taxon>
        <taxon>Alphaproteobacteria</taxon>
        <taxon>Rhodobacterales</taxon>
        <taxon>Paracoccaceae</taxon>
        <taxon>Cereibacter</taxon>
    </lineage>
</organism>
<dbReference type="GO" id="GO:0009882">
    <property type="term" value="F:blue light photoreceptor activity"/>
    <property type="evidence" value="ECO:0007669"/>
    <property type="project" value="InterPro"/>
</dbReference>
<dbReference type="EMBL" id="PZKG01000140">
    <property type="protein sequence ID" value="PTE20072.1"/>
    <property type="molecule type" value="Genomic_DNA"/>
</dbReference>
<dbReference type="AlphaFoldDB" id="A0A2T4JQ77"/>
<sequence length="453" mass="48687">MAQDMKHSVSGAEASLACWCYRSLALPGMNLPDILRLTEQAQRGNERLGVTGVLFFSAGRFLQWLEGPAEAVEMLISKILRDGRHSEIEILSQETVTRRRFGDWHMQLSCTEDEAAQLSQGERGEVIVVDPAALPGDGAASNEGIFAVRRFLSDVSDTQGLPQGAVQGTQGNVTSLALRAVPQRVAQRVLLADRAAALTALLLGPNPLGQLDAIEVQFRDHGPSPTDFARLYEAYAEALTERMAQEDGPSIMQVGLAAAALQLVLRRLHHLPDPQKSHGAVTVAAAPGETRFLEATISGEMLRAAGWSTQVLYPQTDDELIERLKQSETRTLVLAASVLDPAHHDAHLERLIARLAADPGLARLRIVVSGRLATRPAQALVAMGVSGWFDHLLDVTAAVVRVACPDGADCGGMRACRQPGAACCAKRINSSFLLANVMPSVAERMVGRKLQSA</sequence>
<protein>
    <submittedName>
        <fullName evidence="2">Peptide-binding protein</fullName>
    </submittedName>
</protein>
<dbReference type="InterPro" id="IPR054142">
    <property type="entry name" value="AppA_SCHIC"/>
</dbReference>
<dbReference type="Pfam" id="PF21961">
    <property type="entry name" value="AppA_4HB"/>
    <property type="match status" value="1"/>
</dbReference>
<dbReference type="SUPFAM" id="SSF54975">
    <property type="entry name" value="Acylphosphatase/BLUF domain-like"/>
    <property type="match status" value="1"/>
</dbReference>
<dbReference type="SMART" id="SM01034">
    <property type="entry name" value="BLUF"/>
    <property type="match status" value="1"/>
</dbReference>
<dbReference type="InterPro" id="IPR054140">
    <property type="entry name" value="AppA_4HB"/>
</dbReference>
<comment type="caution">
    <text evidence="2">The sequence shown here is derived from an EMBL/GenBank/DDBJ whole genome shotgun (WGS) entry which is preliminary data.</text>
</comment>
<dbReference type="Gene3D" id="1.10.1240.10">
    <property type="entry name" value="Methionine synthase domain"/>
    <property type="match status" value="1"/>
</dbReference>
<dbReference type="Gene3D" id="3.30.70.100">
    <property type="match status" value="1"/>
</dbReference>
<evidence type="ECO:0000259" key="1">
    <source>
        <dbReference type="PROSITE" id="PS50925"/>
    </source>
</evidence>
<dbReference type="InterPro" id="IPR036046">
    <property type="entry name" value="Acylphosphatase-like_dom_sf"/>
</dbReference>
<feature type="domain" description="BLUF" evidence="1">
    <location>
        <begin position="16"/>
        <end position="107"/>
    </location>
</feature>
<dbReference type="Pfam" id="PF21966">
    <property type="entry name" value="AppA_SCHIC"/>
    <property type="match status" value="1"/>
</dbReference>
<dbReference type="PROSITE" id="PS50925">
    <property type="entry name" value="BLUF"/>
    <property type="match status" value="1"/>
</dbReference>
<evidence type="ECO:0000313" key="3">
    <source>
        <dbReference type="Proteomes" id="UP000241010"/>
    </source>
</evidence>
<evidence type="ECO:0000313" key="2">
    <source>
        <dbReference type="EMBL" id="PTE20072.1"/>
    </source>
</evidence>
<dbReference type="RefSeq" id="WP_107665487.1">
    <property type="nucleotide sequence ID" value="NZ_PZKG01000140.1"/>
</dbReference>
<gene>
    <name evidence="2" type="ORF">C5F48_19540</name>
</gene>
<dbReference type="Gene3D" id="3.40.50.280">
    <property type="entry name" value="Cobalamin-binding domain"/>
    <property type="match status" value="1"/>
</dbReference>
<dbReference type="OrthoDB" id="196105at2"/>
<proteinExistence type="predicted"/>
<accession>A0A2T4JQ77</accession>
<dbReference type="InterPro" id="IPR036594">
    <property type="entry name" value="Meth_synthase_dom"/>
</dbReference>
<name>A0A2T4JQ77_9RHOB</name>
<dbReference type="GO" id="GO:0071949">
    <property type="term" value="F:FAD binding"/>
    <property type="evidence" value="ECO:0007669"/>
    <property type="project" value="InterPro"/>
</dbReference>